<comment type="caution">
    <text evidence="3">The sequence shown here is derived from an EMBL/GenBank/DDBJ whole genome shotgun (WGS) entry which is preliminary data.</text>
</comment>
<name>A0A8J7GHR1_9ACTN</name>
<proteinExistence type="predicted"/>
<dbReference type="InterPro" id="IPR038765">
    <property type="entry name" value="Papain-like_cys_pep_sf"/>
</dbReference>
<dbReference type="InterPro" id="IPR007921">
    <property type="entry name" value="CHAP_dom"/>
</dbReference>
<dbReference type="EMBL" id="JADOUF010000001">
    <property type="protein sequence ID" value="MBG6136837.1"/>
    <property type="molecule type" value="Genomic_DNA"/>
</dbReference>
<feature type="chain" id="PRO_5035293675" description="Peptidase C51 domain-containing protein" evidence="1">
    <location>
        <begin position="35"/>
        <end position="194"/>
    </location>
</feature>
<dbReference type="AlphaFoldDB" id="A0A8J7GHR1"/>
<keyword evidence="1" id="KW-0732">Signal</keyword>
<feature type="signal peptide" evidence="1">
    <location>
        <begin position="1"/>
        <end position="34"/>
    </location>
</feature>
<evidence type="ECO:0000313" key="4">
    <source>
        <dbReference type="Proteomes" id="UP000622552"/>
    </source>
</evidence>
<evidence type="ECO:0000313" key="3">
    <source>
        <dbReference type="EMBL" id="MBG6136837.1"/>
    </source>
</evidence>
<keyword evidence="4" id="KW-1185">Reference proteome</keyword>
<dbReference type="Gene3D" id="3.90.1720.10">
    <property type="entry name" value="endopeptidase domain like (from Nostoc punctiforme)"/>
    <property type="match status" value="1"/>
</dbReference>
<evidence type="ECO:0000259" key="2">
    <source>
        <dbReference type="Pfam" id="PF05257"/>
    </source>
</evidence>
<organism evidence="3 4">
    <name type="scientific">Longispora fulva</name>
    <dbReference type="NCBI Taxonomy" id="619741"/>
    <lineage>
        <taxon>Bacteria</taxon>
        <taxon>Bacillati</taxon>
        <taxon>Actinomycetota</taxon>
        <taxon>Actinomycetes</taxon>
        <taxon>Micromonosporales</taxon>
        <taxon>Micromonosporaceae</taxon>
        <taxon>Longispora</taxon>
    </lineage>
</organism>
<feature type="domain" description="Peptidase C51" evidence="2">
    <location>
        <begin position="79"/>
        <end position="168"/>
    </location>
</feature>
<evidence type="ECO:0000256" key="1">
    <source>
        <dbReference type="SAM" id="SignalP"/>
    </source>
</evidence>
<dbReference type="Pfam" id="PF05257">
    <property type="entry name" value="CHAP"/>
    <property type="match status" value="1"/>
</dbReference>
<protein>
    <recommendedName>
        <fullName evidence="2">Peptidase C51 domain-containing protein</fullName>
    </recommendedName>
</protein>
<dbReference type="Proteomes" id="UP000622552">
    <property type="component" value="Unassembled WGS sequence"/>
</dbReference>
<sequence length="194" mass="20383">MARRRWPVVGAVVVAVGLAAVAVLAWPVSSPASAAAGRAVEVAETELDDAGRNHQVDDCIFYSGQARGQAKGCPAGWSRGPWCADFARYVWKGAGVPGADELDSWARSGRKYGERHGTWHPADSDYTPRPGDLIVYRDGAFEVPDGASDHVGVVVAAHLGWVSTVEGNVTGGVTERRFVPRVAGTIEGFASPAG</sequence>
<dbReference type="SUPFAM" id="SSF54001">
    <property type="entry name" value="Cysteine proteinases"/>
    <property type="match status" value="1"/>
</dbReference>
<dbReference type="RefSeq" id="WP_197003761.1">
    <property type="nucleotide sequence ID" value="NZ_BONS01000016.1"/>
</dbReference>
<accession>A0A8J7GHR1</accession>
<gene>
    <name evidence="3" type="ORF">IW245_003031</name>
</gene>
<reference evidence="3" key="1">
    <citation type="submission" date="2020-11" db="EMBL/GenBank/DDBJ databases">
        <title>Sequencing the genomes of 1000 actinobacteria strains.</title>
        <authorList>
            <person name="Klenk H.-P."/>
        </authorList>
    </citation>
    <scope>NUCLEOTIDE SEQUENCE</scope>
    <source>
        <strain evidence="3">DSM 45356</strain>
    </source>
</reference>